<evidence type="ECO:0000313" key="3">
    <source>
        <dbReference type="EMBL" id="CAG5095558.1"/>
    </source>
</evidence>
<evidence type="ECO:0000256" key="1">
    <source>
        <dbReference type="SAM" id="MobiDB-lite"/>
    </source>
</evidence>
<feature type="region of interest" description="Disordered" evidence="1">
    <location>
        <begin position="1"/>
        <end position="26"/>
    </location>
</feature>
<dbReference type="Gene3D" id="2.40.128.20">
    <property type="match status" value="1"/>
</dbReference>
<proteinExistence type="predicted"/>
<gene>
    <name evidence="3" type="ORF">OKIOD_LOCUS5797</name>
</gene>
<dbReference type="InterPro" id="IPR012674">
    <property type="entry name" value="Calycin"/>
</dbReference>
<feature type="compositionally biased region" description="Low complexity" evidence="1">
    <location>
        <begin position="1"/>
        <end position="11"/>
    </location>
</feature>
<protein>
    <submittedName>
        <fullName evidence="3">Oidioi.mRNA.OKI2018_I69.XSR.g14239.t1.cds</fullName>
    </submittedName>
</protein>
<keyword evidence="2" id="KW-0472">Membrane</keyword>
<evidence type="ECO:0000313" key="4">
    <source>
        <dbReference type="Proteomes" id="UP001158576"/>
    </source>
</evidence>
<dbReference type="Proteomes" id="UP001158576">
    <property type="component" value="Chromosome XSR"/>
</dbReference>
<dbReference type="SUPFAM" id="SSF50814">
    <property type="entry name" value="Lipocalins"/>
    <property type="match status" value="1"/>
</dbReference>
<reference evidence="3 4" key="1">
    <citation type="submission" date="2021-04" db="EMBL/GenBank/DDBJ databases">
        <authorList>
            <person name="Bliznina A."/>
        </authorList>
    </citation>
    <scope>NUCLEOTIDE SEQUENCE [LARGE SCALE GENOMIC DNA]</scope>
</reference>
<keyword evidence="2" id="KW-0812">Transmembrane</keyword>
<keyword evidence="2" id="KW-1133">Transmembrane helix</keyword>
<dbReference type="EMBL" id="OU015569">
    <property type="protein sequence ID" value="CAG5095558.1"/>
    <property type="molecule type" value="Genomic_DNA"/>
</dbReference>
<accession>A0ABN7S973</accession>
<feature type="transmembrane region" description="Helical" evidence="2">
    <location>
        <begin position="46"/>
        <end position="66"/>
    </location>
</feature>
<evidence type="ECO:0000256" key="2">
    <source>
        <dbReference type="SAM" id="Phobius"/>
    </source>
</evidence>
<sequence length="243" mass="27291">MSTRSSSPEYPSSRDESLSSKAPLMSDLEAQDSEPVHQGRQKCLKFSILSLVVLAIGCLGGSFAYANLSKFTADEKSSDHLDLPDEPLAASDEKHLLLLNPTVKEAIIGRWQERAKFNVSEYIDAENGPTFYKMFAKKMTADLEYELVDVNVYQTTFYVSWMPPLKYPLRLDQPYQHKSPSGDPVTSVAQFRPEFDDIFVNTQGGHEGPVTTRIQVIDGELILTSTMVEKNVSCQRIYTRRAP</sequence>
<organism evidence="3 4">
    <name type="scientific">Oikopleura dioica</name>
    <name type="common">Tunicate</name>
    <dbReference type="NCBI Taxonomy" id="34765"/>
    <lineage>
        <taxon>Eukaryota</taxon>
        <taxon>Metazoa</taxon>
        <taxon>Chordata</taxon>
        <taxon>Tunicata</taxon>
        <taxon>Appendicularia</taxon>
        <taxon>Copelata</taxon>
        <taxon>Oikopleuridae</taxon>
        <taxon>Oikopleura</taxon>
    </lineage>
</organism>
<keyword evidence="4" id="KW-1185">Reference proteome</keyword>
<name>A0ABN7S973_OIKDI</name>